<dbReference type="GO" id="GO:0004190">
    <property type="term" value="F:aspartic-type endopeptidase activity"/>
    <property type="evidence" value="ECO:0007669"/>
    <property type="project" value="UniProtKB-UniRule"/>
</dbReference>
<protein>
    <recommendedName>
        <fullName evidence="9">Lipoprotein signal peptidase</fullName>
        <ecNumber evidence="9">3.4.23.36</ecNumber>
    </recommendedName>
    <alternativeName>
        <fullName evidence="9">Prolipoprotein signal peptidase</fullName>
    </alternativeName>
    <alternativeName>
        <fullName evidence="9">Signal peptidase II</fullName>
        <shortName evidence="9">SPase II</shortName>
    </alternativeName>
</protein>
<dbReference type="EMBL" id="ADLO01000005">
    <property type="protein sequence ID" value="KGF57446.1"/>
    <property type="molecule type" value="Genomic_DNA"/>
</dbReference>
<proteinExistence type="inferred from homology"/>
<evidence type="ECO:0000256" key="3">
    <source>
        <dbReference type="ARBA" id="ARBA00022670"/>
    </source>
</evidence>
<dbReference type="InterPro" id="IPR001872">
    <property type="entry name" value="Peptidase_A8"/>
</dbReference>
<dbReference type="GO" id="GO:0005886">
    <property type="term" value="C:plasma membrane"/>
    <property type="evidence" value="ECO:0007669"/>
    <property type="project" value="UniProtKB-SubCell"/>
</dbReference>
<dbReference type="GO" id="GO:0006508">
    <property type="term" value="P:proteolysis"/>
    <property type="evidence" value="ECO:0007669"/>
    <property type="project" value="UniProtKB-KW"/>
</dbReference>
<comment type="caution">
    <text evidence="12">The sequence shown here is derived from an EMBL/GenBank/DDBJ whole genome shotgun (WGS) entry which is preliminary data.</text>
</comment>
<keyword evidence="13" id="KW-1185">Reference proteome</keyword>
<keyword evidence="3 9" id="KW-0645">Protease</keyword>
<reference evidence="12 13" key="1">
    <citation type="submission" date="2011-08" db="EMBL/GenBank/DDBJ databases">
        <title>The Genome Sequence of Clostridium orbiscindens 1_3_50AFAA.</title>
        <authorList>
            <consortium name="The Broad Institute Genome Sequencing Platform"/>
            <person name="Earl A."/>
            <person name="Ward D."/>
            <person name="Feldgarden M."/>
            <person name="Gevers D."/>
            <person name="Daigneault M."/>
            <person name="Strauss J."/>
            <person name="Allen-Vercoe E."/>
            <person name="Young S.K."/>
            <person name="Zeng Q."/>
            <person name="Gargeya S."/>
            <person name="Fitzgerald M."/>
            <person name="Haas B."/>
            <person name="Abouelleil A."/>
            <person name="Alvarado L."/>
            <person name="Arachchi H.M."/>
            <person name="Berlin A."/>
            <person name="Brown A."/>
            <person name="Chapman S.B."/>
            <person name="Chen Z."/>
            <person name="Dunbar C."/>
            <person name="Freedman E."/>
            <person name="Gearin G."/>
            <person name="Gellesch M."/>
            <person name="Goldberg J."/>
            <person name="Griggs A."/>
            <person name="Gujja S."/>
            <person name="Heiman D."/>
            <person name="Howarth C."/>
            <person name="Larson L."/>
            <person name="Lui A."/>
            <person name="MacDonald P.J.P."/>
            <person name="Montmayeur A."/>
            <person name="Murphy C."/>
            <person name="Neiman D."/>
            <person name="Pearson M."/>
            <person name="Priest M."/>
            <person name="Roberts A."/>
            <person name="Saif S."/>
            <person name="Shea T."/>
            <person name="Shenoy N."/>
            <person name="Sisk P."/>
            <person name="Stolte C."/>
            <person name="Sykes S."/>
            <person name="Wortman J."/>
            <person name="Nusbaum C."/>
            <person name="Birren B."/>
        </authorList>
    </citation>
    <scope>NUCLEOTIDE SEQUENCE [LARGE SCALE GENOMIC DNA]</scope>
    <source>
        <strain evidence="12 13">1_3_50AFAA</strain>
    </source>
</reference>
<dbReference type="NCBIfam" id="TIGR00077">
    <property type="entry name" value="lspA"/>
    <property type="match status" value="1"/>
</dbReference>
<evidence type="ECO:0000256" key="11">
    <source>
        <dbReference type="RuleBase" id="RU004181"/>
    </source>
</evidence>
<dbReference type="PROSITE" id="PS00855">
    <property type="entry name" value="SPASE_II"/>
    <property type="match status" value="1"/>
</dbReference>
<dbReference type="Proteomes" id="UP000029585">
    <property type="component" value="Unassembled WGS sequence"/>
</dbReference>
<evidence type="ECO:0000313" key="13">
    <source>
        <dbReference type="Proteomes" id="UP000029585"/>
    </source>
</evidence>
<comment type="caution">
    <text evidence="9">Lacks conserved residue(s) required for the propagation of feature annotation.</text>
</comment>
<dbReference type="RefSeq" id="WP_021629712.1">
    <property type="nucleotide sequence ID" value="NZ_KN174161.1"/>
</dbReference>
<dbReference type="PANTHER" id="PTHR33695:SF1">
    <property type="entry name" value="LIPOPROTEIN SIGNAL PEPTIDASE"/>
    <property type="match status" value="1"/>
</dbReference>
<organism evidence="12 13">
    <name type="scientific">Flavonifractor plautii 1_3_50AFAA</name>
    <dbReference type="NCBI Taxonomy" id="742738"/>
    <lineage>
        <taxon>Bacteria</taxon>
        <taxon>Bacillati</taxon>
        <taxon>Bacillota</taxon>
        <taxon>Clostridia</taxon>
        <taxon>Eubacteriales</taxon>
        <taxon>Oscillospiraceae</taxon>
        <taxon>Flavonifractor</taxon>
    </lineage>
</organism>
<keyword evidence="2 9" id="KW-1003">Cell membrane</keyword>
<dbReference type="HAMAP" id="MF_00161">
    <property type="entry name" value="LspA"/>
    <property type="match status" value="1"/>
</dbReference>
<feature type="active site" evidence="9">
    <location>
        <position position="111"/>
    </location>
</feature>
<keyword evidence="6 9" id="KW-0378">Hydrolase</keyword>
<name>A0A096BEL2_FLAPL</name>
<evidence type="ECO:0000256" key="9">
    <source>
        <dbReference type="HAMAP-Rule" id="MF_00161"/>
    </source>
</evidence>
<sequence length="158" mass="17116">MLYAVLVVALVVLDQVVKFLVRANIPLGGDVPFLPHILQLTYVQNTGAAFSLLEEHTWILTIVSLVVSVLLVVLLVKKVFPRPFAMAALSMVLAGAVGNLIDRALLGYVTDMFETLFMRFAVFNVADICVVVGGIAFCVYYLFFHGKEEGHGADSAAG</sequence>
<accession>A0A096BEL2</accession>
<comment type="catalytic activity">
    <reaction evidence="9 10">
        <text>Release of signal peptides from bacterial membrane prolipoproteins. Hydrolyzes -Xaa-Yaa-Zaa-|-(S,diacylglyceryl)Cys-, in which Xaa is hydrophobic (preferably Leu), and Yaa (Ala or Ser) and Zaa (Gly or Ala) have small, neutral side chains.</text>
        <dbReference type="EC" id="3.4.23.36"/>
    </reaction>
</comment>
<evidence type="ECO:0000256" key="2">
    <source>
        <dbReference type="ARBA" id="ARBA00022475"/>
    </source>
</evidence>
<dbReference type="eggNOG" id="COG0597">
    <property type="taxonomic scope" value="Bacteria"/>
</dbReference>
<evidence type="ECO:0000256" key="10">
    <source>
        <dbReference type="RuleBase" id="RU000594"/>
    </source>
</evidence>
<evidence type="ECO:0000256" key="6">
    <source>
        <dbReference type="ARBA" id="ARBA00022801"/>
    </source>
</evidence>
<dbReference type="AlphaFoldDB" id="A0A096BEL2"/>
<feature type="active site" evidence="9">
    <location>
        <position position="127"/>
    </location>
</feature>
<gene>
    <name evidence="9" type="primary">lspA</name>
    <name evidence="12" type="ORF">HMPREF9460_00174</name>
</gene>
<comment type="pathway">
    <text evidence="9">Protein modification; lipoprotein biosynthesis (signal peptide cleavage).</text>
</comment>
<evidence type="ECO:0000256" key="8">
    <source>
        <dbReference type="ARBA" id="ARBA00023136"/>
    </source>
</evidence>
<evidence type="ECO:0000256" key="5">
    <source>
        <dbReference type="ARBA" id="ARBA00022750"/>
    </source>
</evidence>
<evidence type="ECO:0000256" key="7">
    <source>
        <dbReference type="ARBA" id="ARBA00022989"/>
    </source>
</evidence>
<dbReference type="UniPathway" id="UPA00665"/>
<dbReference type="EC" id="3.4.23.36" evidence="9"/>
<feature type="transmembrane region" description="Helical" evidence="9">
    <location>
        <begin position="83"/>
        <end position="101"/>
    </location>
</feature>
<keyword evidence="4 9" id="KW-0812">Transmembrane</keyword>
<keyword evidence="5 9" id="KW-0064">Aspartyl protease</keyword>
<evidence type="ECO:0000256" key="1">
    <source>
        <dbReference type="ARBA" id="ARBA00006139"/>
    </source>
</evidence>
<dbReference type="HOGENOM" id="CLU_083252_3_3_9"/>
<feature type="transmembrane region" description="Helical" evidence="9">
    <location>
        <begin position="58"/>
        <end position="76"/>
    </location>
</feature>
<keyword evidence="8 9" id="KW-0472">Membrane</keyword>
<comment type="function">
    <text evidence="9 10">This protein specifically catalyzes the removal of signal peptides from prolipoproteins.</text>
</comment>
<dbReference type="Pfam" id="PF01252">
    <property type="entry name" value="Peptidase_A8"/>
    <property type="match status" value="1"/>
</dbReference>
<feature type="transmembrane region" description="Helical" evidence="9">
    <location>
        <begin position="121"/>
        <end position="143"/>
    </location>
</feature>
<dbReference type="PATRIC" id="fig|742738.3.peg.184"/>
<comment type="similarity">
    <text evidence="1 9 11">Belongs to the peptidase A8 family.</text>
</comment>
<dbReference type="PRINTS" id="PR00781">
    <property type="entry name" value="LIPOSIGPTASE"/>
</dbReference>
<keyword evidence="7 9" id="KW-1133">Transmembrane helix</keyword>
<comment type="subcellular location">
    <subcellularLocation>
        <location evidence="9">Cell membrane</location>
        <topology evidence="9">Multi-pass membrane protein</topology>
    </subcellularLocation>
</comment>
<evidence type="ECO:0000256" key="4">
    <source>
        <dbReference type="ARBA" id="ARBA00022692"/>
    </source>
</evidence>
<evidence type="ECO:0000313" key="12">
    <source>
        <dbReference type="EMBL" id="KGF57446.1"/>
    </source>
</evidence>
<dbReference type="PANTHER" id="PTHR33695">
    <property type="entry name" value="LIPOPROTEIN SIGNAL PEPTIDASE"/>
    <property type="match status" value="1"/>
</dbReference>